<dbReference type="GO" id="GO:0004175">
    <property type="term" value="F:endopeptidase activity"/>
    <property type="evidence" value="ECO:0007669"/>
    <property type="project" value="UniProtKB-ARBA"/>
</dbReference>
<keyword evidence="1" id="KW-1133">Transmembrane helix</keyword>
<feature type="transmembrane region" description="Helical" evidence="1">
    <location>
        <begin position="69"/>
        <end position="89"/>
    </location>
</feature>
<proteinExistence type="predicted"/>
<dbReference type="OrthoDB" id="449657at2"/>
<feature type="transmembrane region" description="Helical" evidence="1">
    <location>
        <begin position="167"/>
        <end position="185"/>
    </location>
</feature>
<dbReference type="STRING" id="1298598.JCM21714_55"/>
<feature type="transmembrane region" description="Helical" evidence="1">
    <location>
        <begin position="197"/>
        <end position="218"/>
    </location>
</feature>
<evidence type="ECO:0000256" key="1">
    <source>
        <dbReference type="SAM" id="Phobius"/>
    </source>
</evidence>
<evidence type="ECO:0000313" key="3">
    <source>
        <dbReference type="EMBL" id="GAE91118.1"/>
    </source>
</evidence>
<evidence type="ECO:0000313" key="4">
    <source>
        <dbReference type="Proteomes" id="UP000019102"/>
    </source>
</evidence>
<organism evidence="3 4">
    <name type="scientific">Gracilibacillus boraciitolerans JCM 21714</name>
    <dbReference type="NCBI Taxonomy" id="1298598"/>
    <lineage>
        <taxon>Bacteria</taxon>
        <taxon>Bacillati</taxon>
        <taxon>Bacillota</taxon>
        <taxon>Bacilli</taxon>
        <taxon>Bacillales</taxon>
        <taxon>Bacillaceae</taxon>
        <taxon>Gracilibacillus</taxon>
    </lineage>
</organism>
<dbReference type="eggNOG" id="COG1266">
    <property type="taxonomic scope" value="Bacteria"/>
</dbReference>
<dbReference type="PROSITE" id="PS51257">
    <property type="entry name" value="PROKAR_LIPOPROTEIN"/>
    <property type="match status" value="1"/>
</dbReference>
<evidence type="ECO:0000259" key="2">
    <source>
        <dbReference type="Pfam" id="PF02517"/>
    </source>
</evidence>
<feature type="transmembrane region" description="Helical" evidence="1">
    <location>
        <begin position="144"/>
        <end position="161"/>
    </location>
</feature>
<dbReference type="InterPro" id="IPR003675">
    <property type="entry name" value="Rce1/LyrA-like_dom"/>
</dbReference>
<dbReference type="AlphaFoldDB" id="W4VE75"/>
<protein>
    <recommendedName>
        <fullName evidence="2">CAAX prenyl protease 2/Lysostaphin resistance protein A-like domain-containing protein</fullName>
    </recommendedName>
</protein>
<feature type="transmembrane region" description="Helical" evidence="1">
    <location>
        <begin position="109"/>
        <end position="132"/>
    </location>
</feature>
<feature type="transmembrane region" description="Helical" evidence="1">
    <location>
        <begin position="30"/>
        <end position="49"/>
    </location>
</feature>
<sequence>MKRLIILVILACITMACVELYLTPNYMLKSLIKLVIFLVLPFVFIRFVVKISFKELFSLKFNDLKVASLLATGVFLLILTAYFSFNGFFDFSKVTVMLENNIGVDKTNFIFVAIYIAIVNSLLEEFFFRGFAFLTLLRFSTRRIAYLFSAGMFAIYHIAMMTDWFSIWLFVLILISLFIAGLLFNRLDEKADSILPSWIVHISANISINLIGMMLFGII</sequence>
<dbReference type="GO" id="GO:0080120">
    <property type="term" value="P:CAAX-box protein maturation"/>
    <property type="evidence" value="ECO:0007669"/>
    <property type="project" value="UniProtKB-ARBA"/>
</dbReference>
<dbReference type="Pfam" id="PF02517">
    <property type="entry name" value="Rce1-like"/>
    <property type="match status" value="1"/>
</dbReference>
<keyword evidence="1" id="KW-0472">Membrane</keyword>
<dbReference type="RefSeq" id="WP_035720777.1">
    <property type="nucleotide sequence ID" value="NZ_BAVS01000001.1"/>
</dbReference>
<gene>
    <name evidence="3" type="ORF">JCM21714_55</name>
</gene>
<keyword evidence="4" id="KW-1185">Reference proteome</keyword>
<feature type="domain" description="CAAX prenyl protease 2/Lysostaphin resistance protein A-like" evidence="2">
    <location>
        <begin position="108"/>
        <end position="206"/>
    </location>
</feature>
<accession>W4VE75</accession>
<dbReference type="EMBL" id="BAVS01000001">
    <property type="protein sequence ID" value="GAE91118.1"/>
    <property type="molecule type" value="Genomic_DNA"/>
</dbReference>
<comment type="caution">
    <text evidence="3">The sequence shown here is derived from an EMBL/GenBank/DDBJ whole genome shotgun (WGS) entry which is preliminary data.</text>
</comment>
<reference evidence="3 4" key="1">
    <citation type="journal article" date="2014" name="Genome Announc.">
        <title>Draft Genome Sequence of the Boron-Tolerant and Moderately Halotolerant Bacterium Gracilibacillus boraciitolerans JCM 21714T.</title>
        <authorList>
            <person name="Ahmed I."/>
            <person name="Oshima K."/>
            <person name="Suda W."/>
            <person name="Kitamura K."/>
            <person name="Iida T."/>
            <person name="Ohmori Y."/>
            <person name="Fujiwara T."/>
            <person name="Hattori M."/>
            <person name="Ohkuma M."/>
        </authorList>
    </citation>
    <scope>NUCLEOTIDE SEQUENCE [LARGE SCALE GENOMIC DNA]</scope>
    <source>
        <strain evidence="3 4">JCM 21714</strain>
    </source>
</reference>
<keyword evidence="1" id="KW-0812">Transmembrane</keyword>
<name>W4VE75_9BACI</name>
<dbReference type="Proteomes" id="UP000019102">
    <property type="component" value="Unassembled WGS sequence"/>
</dbReference>